<sequence>MRFFYCVLFTLLFSSWVSFSQQISIDSSVGLEALIQDNLVEGCVDISNINSPVNGISSGFPSYAYFERGSSNFPFASGIMLSTGSAESGGNSVRTPTLSEGSTSWGTDPDIETALGITNTVNATSIEFDFVSISNQFSFNYLFASEEYSGVNPCEFSEGFVFLIKEAGTTAPYQNVALIPATTTPVNTQTIRPEISNACSGQNEQYFEGYNVGDTNFNGRTTILTASGSIQPNVTYHIKLIIADQTDGGFDSAVFIEGDSFKILDLGDDIETCAGSTPLDADINNPFASYAWYLNDTIISGAVLSNYNATQSGTYRVEVSVPLNGNSCIEEDEIEVILNSEEPIASLSDYELCDDSSEDETEVFNLSTKDSELIGHIPFTNYDFSYHYSDADARNNTNPITSSISNTTNPQAIYVRIEDLDSDCFAYTTFNLVVNPIPQITPPTDLNICDGDDNPDGYTIIYLSDKNDEITGGNSDYSVTYHYNMLDVSTGDNPISIPYINSATPDELVYVRVVDTTTGCVNTTTLNVHVTISPEVNRDPQYIDACDSDLDGSANFDLTEVIDDILQGLTGVSTTFHTTRDDAETGDNPIADETNYQYTNAVTEPGSAIIYLRIVDDTTGCHTIVPFEIHTNLLLTGTNTGDFALCDDNDIENDTLHFNLLTIEAYISNDLPLPVTVSFFESAEDRDNGVNALDKSLLYEATSPSVLYITLENGACTENTHITLLVNPILLFEDVIIPYCDDDDDGITSIDLHALDDTIRNNNTNFEVTYFETESDAQTNQNQLPPFYTNTNSIETLYARISAVNSGCSTVNPFRIEVLTAPSTNTPSNLLICNTNQNEEATINLNDKISEIVSNTSGLAIDFFTNFEDADLNENAIPDSDRNAYNTGTQTIYVRVEDTVSDTNCYSIVSFEVIVNSLPIFPDISDYQVCEDDGDAFADFILSEKDLEILNGQSGKTVSYYEDAALSSLIDKDSIYRNTTSPQTIYVKVENITDPDCYATSSFIIQVAPDPVYNPVIDYLICDDDSNDGVHNFNLNEKASEISEDSPDTLNISFHRSRSDAETNQNPLGNNFTNTSNPQSLYVRIESEDSLCFVIEELGINIISSPEITAVTAPLIACDANYDGITTFDLTTAYFEILDRVQSNLSINYFENFEDINPDDGLDNTNEITDPTTFSSAAQTVYIKVSNVLTGCYSLNTLDLEVNLPPSTNTINTIQICDNPNNTYNLELVDSILVNDIASANISYHNTFEDAENNTNSISNTYSYTSNSHDIYYRVTSPETGCHITIPVQLQINNNPTANTPNDLISCDDDFDGLLTFDLSTQNTAILGNLNPTDYTVSYFNSLDDAHNASNSIPNTYEAYNEEIIYVRLEHNTTGCYSTTQFTTYVDYLPEINIRDIEPLCRGNLPLILNASTGNPSDTYLWSTGETTAQIEINDLSLVGDYWVTATTIHHNGNSCSYTKNFTVMESETAYLNFTTKVDFKDPNSITVNVSGIGNYVYILDDGEPQTSNVFNNVPYGLHVITIRDVYGCDDVTTEVMVIDIPKYFTPNNDGYNDTWHIIGIHEIPGTLVYIYNRHGKLLKTLLDSSPGWDGTFNGQLMPTDDYWYVADVIQNGESFQLNGHFTLKR</sequence>
<dbReference type="InterPro" id="IPR049804">
    <property type="entry name" value="Choice_anch_L"/>
</dbReference>
<accession>A0A9X1L459</accession>
<gene>
    <name evidence="3" type="ORF">LG649_08870</name>
</gene>
<keyword evidence="4" id="KW-1185">Reference proteome</keyword>
<dbReference type="NCBIfam" id="NF038133">
    <property type="entry name" value="choice_anch_L"/>
    <property type="match status" value="1"/>
</dbReference>
<evidence type="ECO:0000256" key="2">
    <source>
        <dbReference type="SAM" id="SignalP"/>
    </source>
</evidence>
<evidence type="ECO:0000313" key="3">
    <source>
        <dbReference type="EMBL" id="MCB4798957.1"/>
    </source>
</evidence>
<comment type="caution">
    <text evidence="3">The sequence shown here is derived from an EMBL/GenBank/DDBJ whole genome shotgun (WGS) entry which is preliminary data.</text>
</comment>
<proteinExistence type="predicted"/>
<dbReference type="EMBL" id="JAJAPW010000003">
    <property type="protein sequence ID" value="MCB4798957.1"/>
    <property type="molecule type" value="Genomic_DNA"/>
</dbReference>
<organism evidence="3 4">
    <name type="scientific">Neotamlana laminarinivorans</name>
    <dbReference type="NCBI Taxonomy" id="2883124"/>
    <lineage>
        <taxon>Bacteria</taxon>
        <taxon>Pseudomonadati</taxon>
        <taxon>Bacteroidota</taxon>
        <taxon>Flavobacteriia</taxon>
        <taxon>Flavobacteriales</taxon>
        <taxon>Flavobacteriaceae</taxon>
        <taxon>Neotamlana</taxon>
    </lineage>
</organism>
<dbReference type="NCBIfam" id="TIGR04131">
    <property type="entry name" value="Bac_Flav_CTERM"/>
    <property type="match status" value="1"/>
</dbReference>
<dbReference type="Pfam" id="PF13585">
    <property type="entry name" value="CHU_C"/>
    <property type="match status" value="1"/>
</dbReference>
<evidence type="ECO:0000313" key="4">
    <source>
        <dbReference type="Proteomes" id="UP001139199"/>
    </source>
</evidence>
<protein>
    <submittedName>
        <fullName evidence="3">T9SS type B sorting domain-containing protein</fullName>
    </submittedName>
</protein>
<keyword evidence="2" id="KW-0732">Signal</keyword>
<name>A0A9X1L459_9FLAO</name>
<evidence type="ECO:0000256" key="1">
    <source>
        <dbReference type="SAM" id="MobiDB-lite"/>
    </source>
</evidence>
<feature type="chain" id="PRO_5040749568" evidence="2">
    <location>
        <begin position="21"/>
        <end position="1626"/>
    </location>
</feature>
<dbReference type="RefSeq" id="WP_226543448.1">
    <property type="nucleotide sequence ID" value="NZ_JAJAPW010000003.1"/>
</dbReference>
<feature type="region of interest" description="Disordered" evidence="1">
    <location>
        <begin position="85"/>
        <end position="105"/>
    </location>
</feature>
<dbReference type="InterPro" id="IPR026341">
    <property type="entry name" value="T9SS_type_B"/>
</dbReference>
<feature type="signal peptide" evidence="2">
    <location>
        <begin position="1"/>
        <end position="20"/>
    </location>
</feature>
<reference evidence="3" key="1">
    <citation type="submission" date="2021-10" db="EMBL/GenBank/DDBJ databases">
        <title>Tamlana sargassums sp. nov., and Tamlana laminarinivorans sp. nov., two new bacteria isolated from the brown alga.</title>
        <authorList>
            <person name="Li J."/>
        </authorList>
    </citation>
    <scope>NUCLEOTIDE SEQUENCE</scope>
    <source>
        <strain evidence="3">PT2-4</strain>
    </source>
</reference>
<dbReference type="Proteomes" id="UP001139199">
    <property type="component" value="Unassembled WGS sequence"/>
</dbReference>